<feature type="transmembrane region" description="Helical" evidence="14">
    <location>
        <begin position="490"/>
        <end position="511"/>
    </location>
</feature>
<evidence type="ECO:0000256" key="1">
    <source>
        <dbReference type="ARBA" id="ARBA00004477"/>
    </source>
</evidence>
<protein>
    <recommendedName>
        <fullName evidence="5">Dol-P-Glc:Glc(2)Man(9)GlcNAc(2)-PP-Dol alpha-1,2-glucosyltransferase</fullName>
        <ecNumber evidence="4">2.4.1.256</ecNumber>
    </recommendedName>
</protein>
<dbReference type="GO" id="GO:0106073">
    <property type="term" value="F:dolichyl pyrophosphate Glc2Man9GlcNAc2 alpha-1,2-glucosyltransferase activity"/>
    <property type="evidence" value="ECO:0007669"/>
    <property type="project" value="UniProtKB-EC"/>
</dbReference>
<reference evidence="15" key="2">
    <citation type="submission" date="2022-01" db="EMBL/GenBank/DDBJ databases">
        <authorList>
            <person name="Hirooka S."/>
            <person name="Miyagishima S.Y."/>
        </authorList>
    </citation>
    <scope>NUCLEOTIDE SEQUENCE</scope>
    <source>
        <strain evidence="15">NBRC 102759</strain>
    </source>
</reference>
<accession>A0A9C7UPQ8</accession>
<evidence type="ECO:0000256" key="11">
    <source>
        <dbReference type="ARBA" id="ARBA00023136"/>
    </source>
</evidence>
<evidence type="ECO:0000256" key="14">
    <source>
        <dbReference type="SAM" id="Phobius"/>
    </source>
</evidence>
<feature type="transmembrane region" description="Helical" evidence="14">
    <location>
        <begin position="415"/>
        <end position="432"/>
    </location>
</feature>
<feature type="transmembrane region" description="Helical" evidence="14">
    <location>
        <begin position="267"/>
        <end position="292"/>
    </location>
</feature>
<comment type="similarity">
    <text evidence="3">Belongs to the ALG10 glucosyltransferase family.</text>
</comment>
<feature type="transmembrane region" description="Helical" evidence="14">
    <location>
        <begin position="387"/>
        <end position="403"/>
    </location>
</feature>
<dbReference type="EMBL" id="BQMJ01000018">
    <property type="protein sequence ID" value="GJQ10747.1"/>
    <property type="molecule type" value="Genomic_DNA"/>
</dbReference>
<dbReference type="OrthoDB" id="4769at2759"/>
<evidence type="ECO:0000313" key="16">
    <source>
        <dbReference type="Proteomes" id="UP001061958"/>
    </source>
</evidence>
<keyword evidence="7" id="KW-0808">Transferase</keyword>
<feature type="transmembrane region" description="Helical" evidence="14">
    <location>
        <begin position="111"/>
        <end position="130"/>
    </location>
</feature>
<evidence type="ECO:0000256" key="10">
    <source>
        <dbReference type="ARBA" id="ARBA00022989"/>
    </source>
</evidence>
<evidence type="ECO:0000256" key="5">
    <source>
        <dbReference type="ARBA" id="ARBA00018512"/>
    </source>
</evidence>
<proteinExistence type="inferred from homology"/>
<evidence type="ECO:0000256" key="8">
    <source>
        <dbReference type="ARBA" id="ARBA00022692"/>
    </source>
</evidence>
<feature type="transmembrane region" description="Helical" evidence="14">
    <location>
        <begin position="312"/>
        <end position="332"/>
    </location>
</feature>
<feature type="transmembrane region" description="Helical" evidence="14">
    <location>
        <begin position="344"/>
        <end position="367"/>
    </location>
</feature>
<evidence type="ECO:0000256" key="4">
    <source>
        <dbReference type="ARBA" id="ARBA00011967"/>
    </source>
</evidence>
<comment type="caution">
    <text evidence="15">The sequence shown here is derived from an EMBL/GenBank/DDBJ whole genome shotgun (WGS) entry which is preliminary data.</text>
</comment>
<keyword evidence="9" id="KW-0256">Endoplasmic reticulum</keyword>
<dbReference type="PANTHER" id="PTHR12989">
    <property type="entry name" value="ALPHA-1,2-GLUCOSYLTRANSFERASE ALG10"/>
    <property type="match status" value="1"/>
</dbReference>
<comment type="function">
    <text evidence="12">Dol-P-Glc:Glc(2)Man(9)GlcNAc(2)-PP-Dol alpha-1,2-glucosyltransferase that operates in the biosynthetic pathway of dolichol-linked oligosaccharides, the glycan precursors employed in protein asparagine (N)-glycosylation. The assembly of dolichol-linked oligosaccharides begins on the cytosolic side of the endoplasmic reticulum membrane and finishes in its lumen. The sequential addition of sugars to dolichol pyrophosphate produces dolichol-linked oligosaccharides containing fourteen sugars, including two GlcNAcs, nine mannoses and three glucoses. Once assembled, the oligosaccharide is transferred from the lipid to nascent proteins by oligosaccharyltransferases. In the lumen of the endoplasmic reticulum, adds the third and last glucose residue from dolichyl phosphate glucose (Dol-P-Glc) onto the lipid-linked oligosaccharide intermediate Glc(2)Man(9)GlcNAc(2)-PP-Dol to produce Glc(3)Man(9)GlcNAc(2)-PP-Dol.</text>
</comment>
<gene>
    <name evidence="15" type="ORF">GpartN1_g2538.t1</name>
</gene>
<comment type="subcellular location">
    <subcellularLocation>
        <location evidence="1">Endoplasmic reticulum membrane</location>
        <topology evidence="1">Multi-pass membrane protein</topology>
    </subcellularLocation>
</comment>
<evidence type="ECO:0000256" key="6">
    <source>
        <dbReference type="ARBA" id="ARBA00022676"/>
    </source>
</evidence>
<dbReference type="Pfam" id="PF04922">
    <property type="entry name" value="DIE2_ALG10"/>
    <property type="match status" value="1"/>
</dbReference>
<sequence length="539" mass="64040">MYSIGVSSAVARLGFFHQERIFILNISYRNFLVGRLTVASGTFCFGFIAMFSKYNWLLFLVFTSFWVNMLIFNVLQPKPYMDEELHMEQAQRYCKGHLSSYDSRISTPPGLYLWPWLLSILAKLLFVSGLDSFICSVLSLRLICVCFALLLWLELKNWSRLSRRRISSIQLLFLWSHPILFFYYFFYYTDVPSLYFGLHCLRSSYERLPIKAAFFATLATLHRQTSLVYHLVSCLILTSHLLDCSAEMRSSSNIVSFLAKLLDNIMVNPLACFHMCWPHLVCLIGYGLWLIQRGTVAIGHAEHHRIIFHPTMILYFLCYELLFYPPSVFQVVRFLKSLRRSPLYWQFMSIVFFMCLRYYVYLHPFLLSDRRHYTFLFVRLVFQKSKYLKYVIILFGLVSVYSMEEKLLRLRVLERTYLTLLIGIPFTFIPLLELRYFVPNYIIIHLVCLIFTSNKFERDSRKRKGEGEQNVDCYSVNLCDSDNLTFYRCIWNVFCYVVFFMMFYCFPLDHWKGPGNDLRLLLSYLHLDCRKCALERMMP</sequence>
<dbReference type="GO" id="GO:0006488">
    <property type="term" value="P:dolichol-linked oligosaccharide biosynthetic process"/>
    <property type="evidence" value="ECO:0007669"/>
    <property type="project" value="InterPro"/>
</dbReference>
<feature type="transmembrane region" description="Helical" evidence="14">
    <location>
        <begin position="136"/>
        <end position="155"/>
    </location>
</feature>
<comment type="catalytic activity">
    <reaction evidence="13">
        <text>an alpha-D-Glc-(1-&gt;3)-alpha-D-Glc-(1-&gt;3)-alpha-D-Man-(1-&gt;2)-alpha-D-Man-(1-&gt;2)-alpha-D-Man-(1-&gt;3)-[alpha-D-Man-(1-&gt;2)-alpha-D-Man-(1-&gt;3)-[alpha-D-Man-(1-&gt;2)-alpha-D-Man-(1-&gt;6)]-alpha-D-Man-(1-&gt;6)]-beta-D-Man-(1-&gt;4)-beta-D-GlcNAc-(1-&gt;4)-alpha-D-GlcNAc-diphospho-di-trans,poly-cis-dolichol + a di-trans,poly-cis-dolichyl beta-D-glucosyl phosphate = a alpha-D-Glc-(1-&gt;2)-alpha-D-Glc-(1-&gt;3)-alpha-D-Glc-(1-&gt;3)-alpha-D-Man-(1-&gt;2)-alpha-D-Man-(1-&gt;2)-alpha-D-Man-(1-&gt;3)-[alpha-D-Man-(1-&gt;2)-alpha-D-Man-(1-&gt;3)-[alpha-D-Man-(1-&gt;2)-alpha-D-Man-(1-&gt;6)]-alpha-D-Man-(1-&gt;6)]-beta-D-Man-(1-&gt;4)-beta-D-GlcNAc-(1-&gt;4)-alpha-D-GlcNAc-diphospho-di-trans,poly-cis-dolichol + a di-trans,poly-cis-dolichyl phosphate + H(+)</text>
        <dbReference type="Rhea" id="RHEA:29543"/>
        <dbReference type="Rhea" id="RHEA-COMP:19498"/>
        <dbReference type="Rhea" id="RHEA-COMP:19502"/>
        <dbReference type="Rhea" id="RHEA-COMP:19512"/>
        <dbReference type="Rhea" id="RHEA-COMP:19522"/>
        <dbReference type="ChEBI" id="CHEBI:15378"/>
        <dbReference type="ChEBI" id="CHEBI:57525"/>
        <dbReference type="ChEBI" id="CHEBI:57683"/>
        <dbReference type="ChEBI" id="CHEBI:132522"/>
        <dbReference type="ChEBI" id="CHEBI:132523"/>
        <dbReference type="EC" id="2.4.1.256"/>
    </reaction>
    <physiologicalReaction direction="left-to-right" evidence="13">
        <dbReference type="Rhea" id="RHEA:29544"/>
    </physiologicalReaction>
</comment>
<feature type="transmembrane region" description="Helical" evidence="14">
    <location>
        <begin position="167"/>
        <end position="186"/>
    </location>
</feature>
<dbReference type="PANTHER" id="PTHR12989:SF10">
    <property type="entry name" value="DOL-P-GLC:GLC(2)MAN(9)GLCNAC(2)-PP-DOL ALPHA-1,2-GLUCOSYLTRANSFERASE-RELATED"/>
    <property type="match status" value="1"/>
</dbReference>
<keyword evidence="8 14" id="KW-0812">Transmembrane</keyword>
<organism evidence="15 16">
    <name type="scientific">Galdieria partita</name>
    <dbReference type="NCBI Taxonomy" id="83374"/>
    <lineage>
        <taxon>Eukaryota</taxon>
        <taxon>Rhodophyta</taxon>
        <taxon>Bangiophyceae</taxon>
        <taxon>Galdieriales</taxon>
        <taxon>Galdieriaceae</taxon>
        <taxon>Galdieria</taxon>
    </lineage>
</organism>
<evidence type="ECO:0000256" key="9">
    <source>
        <dbReference type="ARBA" id="ARBA00022824"/>
    </source>
</evidence>
<reference evidence="15" key="1">
    <citation type="journal article" date="2022" name="Proc. Natl. Acad. Sci. U.S.A.">
        <title>Life cycle and functional genomics of the unicellular red alga Galdieria for elucidating algal and plant evolution and industrial use.</title>
        <authorList>
            <person name="Hirooka S."/>
            <person name="Itabashi T."/>
            <person name="Ichinose T.M."/>
            <person name="Onuma R."/>
            <person name="Fujiwara T."/>
            <person name="Yamashita S."/>
            <person name="Jong L.W."/>
            <person name="Tomita R."/>
            <person name="Iwane A.H."/>
            <person name="Miyagishima S.Y."/>
        </authorList>
    </citation>
    <scope>NUCLEOTIDE SEQUENCE</scope>
    <source>
        <strain evidence="15">NBRC 102759</strain>
    </source>
</reference>
<comment type="pathway">
    <text evidence="2">Protein modification; protein glycosylation.</text>
</comment>
<keyword evidence="10 14" id="KW-1133">Transmembrane helix</keyword>
<dbReference type="GO" id="GO:0005789">
    <property type="term" value="C:endoplasmic reticulum membrane"/>
    <property type="evidence" value="ECO:0007669"/>
    <property type="project" value="UniProtKB-SubCell"/>
</dbReference>
<keyword evidence="11 14" id="KW-0472">Membrane</keyword>
<dbReference type="Proteomes" id="UP001061958">
    <property type="component" value="Unassembled WGS sequence"/>
</dbReference>
<dbReference type="InterPro" id="IPR016900">
    <property type="entry name" value="Alg10"/>
</dbReference>
<evidence type="ECO:0000256" key="3">
    <source>
        <dbReference type="ARBA" id="ARBA00010600"/>
    </source>
</evidence>
<evidence type="ECO:0000256" key="13">
    <source>
        <dbReference type="ARBA" id="ARBA00048064"/>
    </source>
</evidence>
<evidence type="ECO:0000256" key="2">
    <source>
        <dbReference type="ARBA" id="ARBA00004922"/>
    </source>
</evidence>
<dbReference type="AlphaFoldDB" id="A0A9C7UPQ8"/>
<evidence type="ECO:0000256" key="7">
    <source>
        <dbReference type="ARBA" id="ARBA00022679"/>
    </source>
</evidence>
<evidence type="ECO:0000313" key="15">
    <source>
        <dbReference type="EMBL" id="GJQ10747.1"/>
    </source>
</evidence>
<keyword evidence="6" id="KW-0328">Glycosyltransferase</keyword>
<evidence type="ECO:0000256" key="12">
    <source>
        <dbReference type="ARBA" id="ARBA00044727"/>
    </source>
</evidence>
<feature type="transmembrane region" description="Helical" evidence="14">
    <location>
        <begin position="32"/>
        <end position="50"/>
    </location>
</feature>
<dbReference type="EC" id="2.4.1.256" evidence="4"/>
<name>A0A9C7UPQ8_9RHOD</name>
<feature type="transmembrane region" description="Helical" evidence="14">
    <location>
        <begin position="56"/>
        <end position="75"/>
    </location>
</feature>
<keyword evidence="16" id="KW-1185">Reference proteome</keyword>